<evidence type="ECO:0000256" key="7">
    <source>
        <dbReference type="ARBA" id="ARBA00022786"/>
    </source>
</evidence>
<evidence type="ECO:0000256" key="5">
    <source>
        <dbReference type="ARBA" id="ARBA00022723"/>
    </source>
</evidence>
<dbReference type="GO" id="GO:0043161">
    <property type="term" value="P:proteasome-mediated ubiquitin-dependent protein catabolic process"/>
    <property type="evidence" value="ECO:0007669"/>
    <property type="project" value="UniProtKB-ARBA"/>
</dbReference>
<feature type="region of interest" description="Disordered" evidence="10">
    <location>
        <begin position="1"/>
        <end position="29"/>
    </location>
</feature>
<evidence type="ECO:0000256" key="8">
    <source>
        <dbReference type="ARBA" id="ARBA00022833"/>
    </source>
</evidence>
<dbReference type="EMBL" id="CP144751">
    <property type="protein sequence ID" value="WVZ84145.1"/>
    <property type="molecule type" value="Genomic_DNA"/>
</dbReference>
<dbReference type="GO" id="GO:0008270">
    <property type="term" value="F:zinc ion binding"/>
    <property type="evidence" value="ECO:0007669"/>
    <property type="project" value="UniProtKB-KW"/>
</dbReference>
<feature type="compositionally biased region" description="Polar residues" evidence="10">
    <location>
        <begin position="329"/>
        <end position="365"/>
    </location>
</feature>
<dbReference type="SMART" id="SM00184">
    <property type="entry name" value="RING"/>
    <property type="match status" value="1"/>
</dbReference>
<evidence type="ECO:0000313" key="12">
    <source>
        <dbReference type="EMBL" id="WVZ84145.1"/>
    </source>
</evidence>
<evidence type="ECO:0000256" key="1">
    <source>
        <dbReference type="ARBA" id="ARBA00000900"/>
    </source>
</evidence>
<keyword evidence="6 9" id="KW-0863">Zinc-finger</keyword>
<dbReference type="InterPro" id="IPR045191">
    <property type="entry name" value="MBR1/2-like"/>
</dbReference>
<feature type="domain" description="RING-type" evidence="11">
    <location>
        <begin position="651"/>
        <end position="692"/>
    </location>
</feature>
<evidence type="ECO:0000313" key="13">
    <source>
        <dbReference type="Proteomes" id="UP001341281"/>
    </source>
</evidence>
<dbReference type="GO" id="GO:0061630">
    <property type="term" value="F:ubiquitin protein ligase activity"/>
    <property type="evidence" value="ECO:0007669"/>
    <property type="project" value="UniProtKB-EC"/>
</dbReference>
<feature type="region of interest" description="Disordered" evidence="10">
    <location>
        <begin position="220"/>
        <end position="249"/>
    </location>
</feature>
<accession>A0AAQ3X4I1</accession>
<reference evidence="12 13" key="1">
    <citation type="submission" date="2024-02" db="EMBL/GenBank/DDBJ databases">
        <title>High-quality chromosome-scale genome assembly of Pensacola bahiagrass (Paspalum notatum Flugge var. saurae).</title>
        <authorList>
            <person name="Vega J.M."/>
            <person name="Podio M."/>
            <person name="Orjuela J."/>
            <person name="Siena L.A."/>
            <person name="Pessino S.C."/>
            <person name="Combes M.C."/>
            <person name="Mariac C."/>
            <person name="Albertini E."/>
            <person name="Pupilli F."/>
            <person name="Ortiz J.P.A."/>
            <person name="Leblanc O."/>
        </authorList>
    </citation>
    <scope>NUCLEOTIDE SEQUENCE [LARGE SCALE GENOMIC DNA]</scope>
    <source>
        <strain evidence="12">R1</strain>
        <tissue evidence="12">Leaf</tissue>
    </source>
</reference>
<dbReference type="GO" id="GO:0010228">
    <property type="term" value="P:vegetative to reproductive phase transition of meristem"/>
    <property type="evidence" value="ECO:0007669"/>
    <property type="project" value="UniProtKB-ARBA"/>
</dbReference>
<dbReference type="PROSITE" id="PS50089">
    <property type="entry name" value="ZF_RING_2"/>
    <property type="match status" value="1"/>
</dbReference>
<dbReference type="Proteomes" id="UP001341281">
    <property type="component" value="Chromosome 07"/>
</dbReference>
<protein>
    <recommendedName>
        <fullName evidence="3">RING-type E3 ubiquitin transferase</fullName>
        <ecNumber evidence="3">2.3.2.27</ecNumber>
    </recommendedName>
</protein>
<evidence type="ECO:0000256" key="9">
    <source>
        <dbReference type="PROSITE-ProRule" id="PRU00175"/>
    </source>
</evidence>
<dbReference type="EC" id="2.3.2.27" evidence="3"/>
<evidence type="ECO:0000256" key="10">
    <source>
        <dbReference type="SAM" id="MobiDB-lite"/>
    </source>
</evidence>
<keyword evidence="4" id="KW-0808">Transferase</keyword>
<comment type="catalytic activity">
    <reaction evidence="1">
        <text>S-ubiquitinyl-[E2 ubiquitin-conjugating enzyme]-L-cysteine + [acceptor protein]-L-lysine = [E2 ubiquitin-conjugating enzyme]-L-cysteine + N(6)-ubiquitinyl-[acceptor protein]-L-lysine.</text>
        <dbReference type="EC" id="2.3.2.27"/>
    </reaction>
</comment>
<proteinExistence type="predicted"/>
<gene>
    <name evidence="12" type="ORF">U9M48_031206</name>
</gene>
<dbReference type="FunFam" id="3.30.40.10:FF:000309">
    <property type="entry name" value="E3 ubiquitin-protein ligase MBR2"/>
    <property type="match status" value="1"/>
</dbReference>
<feature type="compositionally biased region" description="Polar residues" evidence="10">
    <location>
        <begin position="454"/>
        <end position="470"/>
    </location>
</feature>
<keyword evidence="8" id="KW-0862">Zinc</keyword>
<dbReference type="InterPro" id="IPR001841">
    <property type="entry name" value="Znf_RING"/>
</dbReference>
<evidence type="ECO:0000256" key="6">
    <source>
        <dbReference type="ARBA" id="ARBA00022771"/>
    </source>
</evidence>
<comment type="pathway">
    <text evidence="2">Protein modification; protein ubiquitination.</text>
</comment>
<dbReference type="PANTHER" id="PTHR22937">
    <property type="entry name" value="E3 UBIQUITIN-PROTEIN LIGASE RNF165"/>
    <property type="match status" value="1"/>
</dbReference>
<evidence type="ECO:0000256" key="4">
    <source>
        <dbReference type="ARBA" id="ARBA00022679"/>
    </source>
</evidence>
<sequence>MQHNRITMLSSSETCQLDSSSSNPAMDQQNLLPNNSNVDEQILLPDTLENEDYPHYLLNSHEVRTSSVNLIGQHNTSLSLWESAGSSSMGCLVDHANFFPDKREHLSPSLSIGGPSSIDRRRHEATSSMPLHNLNIDLNVNQADQFGSDDVDFVHNNVQSRTNTVSAHRGSSIAERILHRGVSSDAIGSSSRNADFFEGAAGQEVRLLDGHHPPFKRKYIDGCHAESSSNGSSRNRQNNPPTTCESLTMPTATNFTVPYTPVEQLNQSTNIAASSPLSDHYSLYSDLHENEFVRSTRMRISPSDYDQSLPNLLPEGSFRCSAYQPTQQQSSFIPVQSRQMSSSANSHSRPHVSTVTQFSQNLHRPSSNASSGSIIGSSSGSAGTTILMSASQEPSTSLMGSDYPEPLLLGSSLFNADSTSFLSAPGSRSNHQNPGSSSGSMLRAAVNVGAQQAPGFNTSQPSTTLRGSTDSSRRPLISASVSHPRSSSIALQHRGTSSASHEIRSQQPGSSSRAHQQHYLRAGHPSMDRQNPSFLDFQSFMQTIAASREGGRPTPELRNVFEQIRQGRNARLEDLLLIDRSFIMRRTNLIDRHRDMRLDVDNMSYEELLALGERIGYVNTGLSEEKIMSSLKQWKYALVALEDPPTGVEPCCICQEDYVEGEDLGRLDCGHDFHTACIKQWLVIKNLCPICKKTALGT</sequence>
<evidence type="ECO:0000256" key="3">
    <source>
        <dbReference type="ARBA" id="ARBA00012483"/>
    </source>
</evidence>
<dbReference type="AlphaFoldDB" id="A0AAQ3X4I1"/>
<feature type="region of interest" description="Disordered" evidence="10">
    <location>
        <begin position="452"/>
        <end position="517"/>
    </location>
</feature>
<dbReference type="PANTHER" id="PTHR22937:SF213">
    <property type="entry name" value="RING-TYPE E3 UBIQUITIN TRANSFERASE"/>
    <property type="match status" value="1"/>
</dbReference>
<feature type="compositionally biased region" description="Low complexity" evidence="10">
    <location>
        <begin position="366"/>
        <end position="380"/>
    </location>
</feature>
<feature type="compositionally biased region" description="Polar residues" evidence="10">
    <location>
        <begin position="240"/>
        <end position="249"/>
    </location>
</feature>
<name>A0AAQ3X4I1_PASNO</name>
<feature type="compositionally biased region" description="Polar residues" evidence="10">
    <location>
        <begin position="479"/>
        <end position="514"/>
    </location>
</feature>
<dbReference type="Pfam" id="PF13639">
    <property type="entry name" value="zf-RING_2"/>
    <property type="match status" value="1"/>
</dbReference>
<dbReference type="Gene3D" id="3.30.40.10">
    <property type="entry name" value="Zinc/RING finger domain, C3HC4 (zinc finger)"/>
    <property type="match status" value="1"/>
</dbReference>
<dbReference type="SUPFAM" id="SSF57850">
    <property type="entry name" value="RING/U-box"/>
    <property type="match status" value="1"/>
</dbReference>
<organism evidence="12 13">
    <name type="scientific">Paspalum notatum var. saurae</name>
    <dbReference type="NCBI Taxonomy" id="547442"/>
    <lineage>
        <taxon>Eukaryota</taxon>
        <taxon>Viridiplantae</taxon>
        <taxon>Streptophyta</taxon>
        <taxon>Embryophyta</taxon>
        <taxon>Tracheophyta</taxon>
        <taxon>Spermatophyta</taxon>
        <taxon>Magnoliopsida</taxon>
        <taxon>Liliopsida</taxon>
        <taxon>Poales</taxon>
        <taxon>Poaceae</taxon>
        <taxon>PACMAD clade</taxon>
        <taxon>Panicoideae</taxon>
        <taxon>Andropogonodae</taxon>
        <taxon>Paspaleae</taxon>
        <taxon>Paspalinae</taxon>
        <taxon>Paspalum</taxon>
    </lineage>
</organism>
<keyword evidence="13" id="KW-1185">Reference proteome</keyword>
<keyword evidence="5" id="KW-0479">Metal-binding</keyword>
<evidence type="ECO:0000259" key="11">
    <source>
        <dbReference type="PROSITE" id="PS50089"/>
    </source>
</evidence>
<keyword evidence="7" id="KW-0833">Ubl conjugation pathway</keyword>
<dbReference type="InterPro" id="IPR013083">
    <property type="entry name" value="Znf_RING/FYVE/PHD"/>
</dbReference>
<feature type="region of interest" description="Disordered" evidence="10">
    <location>
        <begin position="329"/>
        <end position="380"/>
    </location>
</feature>
<evidence type="ECO:0000256" key="2">
    <source>
        <dbReference type="ARBA" id="ARBA00004906"/>
    </source>
</evidence>
<feature type="compositionally biased region" description="Low complexity" evidence="10">
    <location>
        <begin position="227"/>
        <end position="239"/>
    </location>
</feature>